<comment type="caution">
    <text evidence="1">The sequence shown here is derived from an EMBL/GenBank/DDBJ whole genome shotgun (WGS) entry which is preliminary data.</text>
</comment>
<organism evidence="1 2">
    <name type="scientific">Tessaracoccus lubricantis</name>
    <dbReference type="NCBI Taxonomy" id="545543"/>
    <lineage>
        <taxon>Bacteria</taxon>
        <taxon>Bacillati</taxon>
        <taxon>Actinomycetota</taxon>
        <taxon>Actinomycetes</taxon>
        <taxon>Propionibacteriales</taxon>
        <taxon>Propionibacteriaceae</taxon>
        <taxon>Tessaracoccus</taxon>
    </lineage>
</organism>
<evidence type="ECO:0000313" key="1">
    <source>
        <dbReference type="EMBL" id="GAA4909621.1"/>
    </source>
</evidence>
<sequence length="173" mass="19597">MTETVEHDGLGWRLVVTGHDELTLTIEHQLGDDWLPTQRWHEPAPEPRHRKQAITESARAHGWITSTERWPRARKDGTLVLHDLFPYDWERIIRDATALREDTLRHAAAVDRAWRLAINAAGTTGGMRIQELAEISGRGRHAIYRMRTDDLGADDTALLTEIRNAAGSKGETP</sequence>
<dbReference type="EMBL" id="BAABLV010000066">
    <property type="protein sequence ID" value="GAA4909621.1"/>
    <property type="molecule type" value="Genomic_DNA"/>
</dbReference>
<gene>
    <name evidence="1" type="ORF">GCM10025789_31010</name>
</gene>
<dbReference type="RefSeq" id="WP_345584512.1">
    <property type="nucleotide sequence ID" value="NZ_BAABLV010000066.1"/>
</dbReference>
<dbReference type="Proteomes" id="UP001501521">
    <property type="component" value="Unassembled WGS sequence"/>
</dbReference>
<evidence type="ECO:0000313" key="2">
    <source>
        <dbReference type="Proteomes" id="UP001501521"/>
    </source>
</evidence>
<evidence type="ECO:0008006" key="3">
    <source>
        <dbReference type="Google" id="ProtNLM"/>
    </source>
</evidence>
<proteinExistence type="predicted"/>
<protein>
    <recommendedName>
        <fullName evidence="3">Transcriptional regulator</fullName>
    </recommendedName>
</protein>
<accession>A0ABP9FMS8</accession>
<reference evidence="2" key="1">
    <citation type="journal article" date="2019" name="Int. J. Syst. Evol. Microbiol.">
        <title>The Global Catalogue of Microorganisms (GCM) 10K type strain sequencing project: providing services to taxonomists for standard genome sequencing and annotation.</title>
        <authorList>
            <consortium name="The Broad Institute Genomics Platform"/>
            <consortium name="The Broad Institute Genome Sequencing Center for Infectious Disease"/>
            <person name="Wu L."/>
            <person name="Ma J."/>
        </authorList>
    </citation>
    <scope>NUCLEOTIDE SEQUENCE [LARGE SCALE GENOMIC DNA]</scope>
    <source>
        <strain evidence="2">JCM 19125</strain>
    </source>
</reference>
<name>A0ABP9FMS8_9ACTN</name>
<keyword evidence="2" id="KW-1185">Reference proteome</keyword>